<dbReference type="EMBL" id="JAVFKD010000002">
    <property type="protein sequence ID" value="KAK5996823.1"/>
    <property type="molecule type" value="Genomic_DNA"/>
</dbReference>
<protein>
    <recommendedName>
        <fullName evidence="1">N-acetyltransferase domain-containing protein</fullName>
    </recommendedName>
</protein>
<feature type="domain" description="N-acetyltransferase" evidence="1">
    <location>
        <begin position="78"/>
        <end position="221"/>
    </location>
</feature>
<accession>A0ABR0SXC9</accession>
<keyword evidence="3" id="KW-1185">Reference proteome</keyword>
<evidence type="ECO:0000259" key="1">
    <source>
        <dbReference type="PROSITE" id="PS51186"/>
    </source>
</evidence>
<dbReference type="Gene3D" id="3.40.630.30">
    <property type="match status" value="1"/>
</dbReference>
<evidence type="ECO:0000313" key="3">
    <source>
        <dbReference type="Proteomes" id="UP001338125"/>
    </source>
</evidence>
<dbReference type="Proteomes" id="UP001338125">
    <property type="component" value="Unassembled WGS sequence"/>
</dbReference>
<name>A0ABR0SXC9_9HYPO</name>
<dbReference type="InterPro" id="IPR016181">
    <property type="entry name" value="Acyl_CoA_acyltransferase"/>
</dbReference>
<dbReference type="InterPro" id="IPR000182">
    <property type="entry name" value="GNAT_dom"/>
</dbReference>
<dbReference type="PANTHER" id="PTHR42791">
    <property type="entry name" value="GNAT FAMILY ACETYLTRANSFERASE"/>
    <property type="match status" value="1"/>
</dbReference>
<dbReference type="Pfam" id="PF13508">
    <property type="entry name" value="Acetyltransf_7"/>
    <property type="match status" value="1"/>
</dbReference>
<reference evidence="2 3" key="1">
    <citation type="submission" date="2024-01" db="EMBL/GenBank/DDBJ databases">
        <title>Complete genome of Cladobotryum mycophilum ATHUM6906.</title>
        <authorList>
            <person name="Christinaki A.C."/>
            <person name="Myridakis A.I."/>
            <person name="Kouvelis V.N."/>
        </authorList>
    </citation>
    <scope>NUCLEOTIDE SEQUENCE [LARGE SCALE GENOMIC DNA]</scope>
    <source>
        <strain evidence="2 3">ATHUM6906</strain>
    </source>
</reference>
<dbReference type="InterPro" id="IPR052523">
    <property type="entry name" value="Trichothecene_AcTrans"/>
</dbReference>
<dbReference type="PANTHER" id="PTHR42791:SF2">
    <property type="entry name" value="N-ACETYLTRANSFERASE DOMAIN-CONTAINING PROTEIN"/>
    <property type="match status" value="1"/>
</dbReference>
<gene>
    <name evidence="2" type="ORF">PT974_02168</name>
</gene>
<dbReference type="SUPFAM" id="SSF55729">
    <property type="entry name" value="Acyl-CoA N-acyltransferases (Nat)"/>
    <property type="match status" value="1"/>
</dbReference>
<organism evidence="2 3">
    <name type="scientific">Cladobotryum mycophilum</name>
    <dbReference type="NCBI Taxonomy" id="491253"/>
    <lineage>
        <taxon>Eukaryota</taxon>
        <taxon>Fungi</taxon>
        <taxon>Dikarya</taxon>
        <taxon>Ascomycota</taxon>
        <taxon>Pezizomycotina</taxon>
        <taxon>Sordariomycetes</taxon>
        <taxon>Hypocreomycetidae</taxon>
        <taxon>Hypocreales</taxon>
        <taxon>Hypocreaceae</taxon>
        <taxon>Cladobotryum</taxon>
    </lineage>
</organism>
<sequence>MNQRKAIDPNLFRLRQARDEDVPAMAALDVSAFLDSPMHKAMFPEHLRIKPGIQDQVEWNMTRMRKGGPGGEIIVGSAEWSAPAEDDAVAQQEDEKPTEEMADDIATRLDGLPSCLDKGAVIEAATEVMELLEQSQEAFRGKNRNKMWTLNSISVDGDYRGLGIGKLLTLWGMERAEHDKADIWIVSSPLGKPLYEKLGFSMVAEGSRLGEPQYVMLRLYKGSRS</sequence>
<comment type="caution">
    <text evidence="2">The sequence shown here is derived from an EMBL/GenBank/DDBJ whole genome shotgun (WGS) entry which is preliminary data.</text>
</comment>
<dbReference type="PROSITE" id="PS51186">
    <property type="entry name" value="GNAT"/>
    <property type="match status" value="1"/>
</dbReference>
<proteinExistence type="predicted"/>
<evidence type="ECO:0000313" key="2">
    <source>
        <dbReference type="EMBL" id="KAK5996823.1"/>
    </source>
</evidence>